<dbReference type="Proteomes" id="UP000276215">
    <property type="component" value="Unassembled WGS sequence"/>
</dbReference>
<dbReference type="EMBL" id="ML120372">
    <property type="protein sequence ID" value="RPB01544.1"/>
    <property type="molecule type" value="Genomic_DNA"/>
</dbReference>
<accession>A0A3N4JT72</accession>
<dbReference type="AlphaFoldDB" id="A0A3N4JT72"/>
<evidence type="ECO:0000313" key="2">
    <source>
        <dbReference type="EMBL" id="RPB01544.1"/>
    </source>
</evidence>
<sequence length="144" mass="17327">MSVGSNSVYHFHPSIFIYFLLFPVCNHIAGTGIFTFYFNFTLWSMIAVRFDSLPRYLPIWPVVCCRLSVYQIKRKEKKRKRKEGKKKSMQRLRLRLDPEIKKFRISTLKIYKIDKLHSTYLFTSVWYVCNVSMCKYEYVGYVCM</sequence>
<keyword evidence="3" id="KW-1185">Reference proteome</keyword>
<evidence type="ECO:0000256" key="1">
    <source>
        <dbReference type="SAM" id="Phobius"/>
    </source>
</evidence>
<keyword evidence="1" id="KW-1133">Transmembrane helix</keyword>
<protein>
    <submittedName>
        <fullName evidence="2">Uncharacterized protein</fullName>
    </submittedName>
</protein>
<name>A0A3N4JT72_9PEZI</name>
<keyword evidence="1" id="KW-0812">Transmembrane</keyword>
<feature type="transmembrane region" description="Helical" evidence="1">
    <location>
        <begin position="15"/>
        <end position="38"/>
    </location>
</feature>
<keyword evidence="1" id="KW-0472">Membrane</keyword>
<proteinExistence type="predicted"/>
<organism evidence="2 3">
    <name type="scientific">Choiromyces venosus 120613-1</name>
    <dbReference type="NCBI Taxonomy" id="1336337"/>
    <lineage>
        <taxon>Eukaryota</taxon>
        <taxon>Fungi</taxon>
        <taxon>Dikarya</taxon>
        <taxon>Ascomycota</taxon>
        <taxon>Pezizomycotina</taxon>
        <taxon>Pezizomycetes</taxon>
        <taxon>Pezizales</taxon>
        <taxon>Tuberaceae</taxon>
        <taxon>Choiromyces</taxon>
    </lineage>
</organism>
<evidence type="ECO:0000313" key="3">
    <source>
        <dbReference type="Proteomes" id="UP000276215"/>
    </source>
</evidence>
<reference evidence="2 3" key="1">
    <citation type="journal article" date="2018" name="Nat. Ecol. Evol.">
        <title>Pezizomycetes genomes reveal the molecular basis of ectomycorrhizal truffle lifestyle.</title>
        <authorList>
            <person name="Murat C."/>
            <person name="Payen T."/>
            <person name="Noel B."/>
            <person name="Kuo A."/>
            <person name="Morin E."/>
            <person name="Chen J."/>
            <person name="Kohler A."/>
            <person name="Krizsan K."/>
            <person name="Balestrini R."/>
            <person name="Da Silva C."/>
            <person name="Montanini B."/>
            <person name="Hainaut M."/>
            <person name="Levati E."/>
            <person name="Barry K.W."/>
            <person name="Belfiori B."/>
            <person name="Cichocki N."/>
            <person name="Clum A."/>
            <person name="Dockter R.B."/>
            <person name="Fauchery L."/>
            <person name="Guy J."/>
            <person name="Iotti M."/>
            <person name="Le Tacon F."/>
            <person name="Lindquist E.A."/>
            <person name="Lipzen A."/>
            <person name="Malagnac F."/>
            <person name="Mello A."/>
            <person name="Molinier V."/>
            <person name="Miyauchi S."/>
            <person name="Poulain J."/>
            <person name="Riccioni C."/>
            <person name="Rubini A."/>
            <person name="Sitrit Y."/>
            <person name="Splivallo R."/>
            <person name="Traeger S."/>
            <person name="Wang M."/>
            <person name="Zifcakova L."/>
            <person name="Wipf D."/>
            <person name="Zambonelli A."/>
            <person name="Paolocci F."/>
            <person name="Nowrousian M."/>
            <person name="Ottonello S."/>
            <person name="Baldrian P."/>
            <person name="Spatafora J.W."/>
            <person name="Henrissat B."/>
            <person name="Nagy L.G."/>
            <person name="Aury J.M."/>
            <person name="Wincker P."/>
            <person name="Grigoriev I.V."/>
            <person name="Bonfante P."/>
            <person name="Martin F.M."/>
        </authorList>
    </citation>
    <scope>NUCLEOTIDE SEQUENCE [LARGE SCALE GENOMIC DNA]</scope>
    <source>
        <strain evidence="2 3">120613-1</strain>
    </source>
</reference>
<gene>
    <name evidence="2" type="ORF">L873DRAFT_630228</name>
</gene>